<accession>A0A5J5ADC7</accession>
<dbReference type="Proteomes" id="UP000325577">
    <property type="component" value="Linkage Group LG21"/>
</dbReference>
<dbReference type="AlphaFoldDB" id="A0A5J5ADC7"/>
<protein>
    <submittedName>
        <fullName evidence="1">Uncharacterized protein</fullName>
    </submittedName>
</protein>
<name>A0A5J5ADC7_9ASTE</name>
<gene>
    <name evidence="1" type="ORF">F0562_035995</name>
</gene>
<reference evidence="1 2" key="1">
    <citation type="submission" date="2019-09" db="EMBL/GenBank/DDBJ databases">
        <title>A chromosome-level genome assembly of the Chinese tupelo Nyssa sinensis.</title>
        <authorList>
            <person name="Yang X."/>
            <person name="Kang M."/>
            <person name="Yang Y."/>
            <person name="Xiong H."/>
            <person name="Wang M."/>
            <person name="Zhang Z."/>
            <person name="Wang Z."/>
            <person name="Wu H."/>
            <person name="Ma T."/>
            <person name="Liu J."/>
            <person name="Xi Z."/>
        </authorList>
    </citation>
    <scope>NUCLEOTIDE SEQUENCE [LARGE SCALE GENOMIC DNA]</scope>
    <source>
        <strain evidence="1">J267</strain>
        <tissue evidence="1">Leaf</tissue>
    </source>
</reference>
<organism evidence="1 2">
    <name type="scientific">Nyssa sinensis</name>
    <dbReference type="NCBI Taxonomy" id="561372"/>
    <lineage>
        <taxon>Eukaryota</taxon>
        <taxon>Viridiplantae</taxon>
        <taxon>Streptophyta</taxon>
        <taxon>Embryophyta</taxon>
        <taxon>Tracheophyta</taxon>
        <taxon>Spermatophyta</taxon>
        <taxon>Magnoliopsida</taxon>
        <taxon>eudicotyledons</taxon>
        <taxon>Gunneridae</taxon>
        <taxon>Pentapetalae</taxon>
        <taxon>asterids</taxon>
        <taxon>Cornales</taxon>
        <taxon>Nyssaceae</taxon>
        <taxon>Nyssa</taxon>
    </lineage>
</organism>
<evidence type="ECO:0000313" key="2">
    <source>
        <dbReference type="Proteomes" id="UP000325577"/>
    </source>
</evidence>
<evidence type="ECO:0000313" key="1">
    <source>
        <dbReference type="EMBL" id="KAA8528640.1"/>
    </source>
</evidence>
<proteinExistence type="predicted"/>
<dbReference type="EMBL" id="CM018045">
    <property type="protein sequence ID" value="KAA8528640.1"/>
    <property type="molecule type" value="Genomic_DNA"/>
</dbReference>
<sequence length="69" mass="8171">MHSMFVFIDLEIFRSIVVASLAGHSDRSKWTYNWIDLWRYCNIIFSSGFVVLTVCRRYHSLVGSRQKIL</sequence>
<keyword evidence="2" id="KW-1185">Reference proteome</keyword>